<evidence type="ECO:0000313" key="8">
    <source>
        <dbReference type="EMBL" id="MBD2543685.1"/>
    </source>
</evidence>
<keyword evidence="5" id="KW-0175">Coiled coil</keyword>
<evidence type="ECO:0000256" key="5">
    <source>
        <dbReference type="SAM" id="Coils"/>
    </source>
</evidence>
<organism evidence="8 9">
    <name type="scientific">Planktothricoides raciborskii FACHB-1370</name>
    <dbReference type="NCBI Taxonomy" id="2949576"/>
    <lineage>
        <taxon>Bacteria</taxon>
        <taxon>Bacillati</taxon>
        <taxon>Cyanobacteriota</taxon>
        <taxon>Cyanophyceae</taxon>
        <taxon>Oscillatoriophycideae</taxon>
        <taxon>Oscillatoriales</taxon>
        <taxon>Oscillatoriaceae</taxon>
        <taxon>Planktothricoides</taxon>
    </lineage>
</organism>
<keyword evidence="4" id="KW-0067">ATP-binding</keyword>
<dbReference type="PANTHER" id="PTHR24348">
    <property type="entry name" value="SERINE/THREONINE-PROTEIN KINASE UNC-51-RELATED"/>
    <property type="match status" value="1"/>
</dbReference>
<dbReference type="RefSeq" id="WP_190877785.1">
    <property type="nucleotide sequence ID" value="NZ_JACJSK010000008.1"/>
</dbReference>
<dbReference type="PROSITE" id="PS50909">
    <property type="entry name" value="GAT"/>
    <property type="match status" value="1"/>
</dbReference>
<keyword evidence="3" id="KW-0418">Kinase</keyword>
<dbReference type="Gene3D" id="1.20.5.340">
    <property type="match status" value="1"/>
</dbReference>
<proteinExistence type="predicted"/>
<gene>
    <name evidence="8" type="ORF">H6G72_07455</name>
</gene>
<evidence type="ECO:0000259" key="6">
    <source>
        <dbReference type="PROSITE" id="PS50011"/>
    </source>
</evidence>
<evidence type="ECO:0000256" key="4">
    <source>
        <dbReference type="ARBA" id="ARBA00022840"/>
    </source>
</evidence>
<feature type="domain" description="Protein kinase" evidence="6">
    <location>
        <begin position="12"/>
        <end position="300"/>
    </location>
</feature>
<comment type="caution">
    <text evidence="8">The sequence shown here is derived from an EMBL/GenBank/DDBJ whole genome shotgun (WGS) entry which is preliminary data.</text>
</comment>
<reference evidence="8 9" key="1">
    <citation type="journal article" date="2020" name="ISME J.">
        <title>Comparative genomics reveals insights into cyanobacterial evolution and habitat adaptation.</title>
        <authorList>
            <person name="Chen M.Y."/>
            <person name="Teng W.K."/>
            <person name="Zhao L."/>
            <person name="Hu C.X."/>
            <person name="Zhou Y.K."/>
            <person name="Han B.P."/>
            <person name="Song L.R."/>
            <person name="Shu W.S."/>
        </authorList>
    </citation>
    <scope>NUCLEOTIDE SEQUENCE [LARGE SCALE GENOMIC DNA]</scope>
    <source>
        <strain evidence="8 9">FACHB-1370</strain>
    </source>
</reference>
<feature type="coiled-coil region" evidence="5">
    <location>
        <begin position="359"/>
        <end position="421"/>
    </location>
</feature>
<dbReference type="InterPro" id="IPR011009">
    <property type="entry name" value="Kinase-like_dom_sf"/>
</dbReference>
<evidence type="ECO:0000256" key="3">
    <source>
        <dbReference type="ARBA" id="ARBA00022777"/>
    </source>
</evidence>
<dbReference type="EMBL" id="JACJSK010000008">
    <property type="protein sequence ID" value="MBD2543685.1"/>
    <property type="molecule type" value="Genomic_DNA"/>
</dbReference>
<name>A0ABR8EAU9_9CYAN</name>
<evidence type="ECO:0000313" key="9">
    <source>
        <dbReference type="Proteomes" id="UP000641954"/>
    </source>
</evidence>
<dbReference type="InterPro" id="IPR045269">
    <property type="entry name" value="Atg1-like"/>
</dbReference>
<dbReference type="Gene3D" id="1.10.510.10">
    <property type="entry name" value="Transferase(Phosphotransferase) domain 1"/>
    <property type="match status" value="1"/>
</dbReference>
<dbReference type="InterPro" id="IPR004152">
    <property type="entry name" value="GAT_dom"/>
</dbReference>
<evidence type="ECO:0000256" key="1">
    <source>
        <dbReference type="ARBA" id="ARBA00022679"/>
    </source>
</evidence>
<sequence>MPSYSDDQGKSISLVKDIAKGGEGTIWQTNRSGYLAKTYHNPSNEQITKLQLMVANPPQNPTAGMGHIAISWPNNLIKDNQGRWVGFLMPEIKNAKELVYVYHPTNRNKHAPAFNWYCLHIIAYNFASILREIHAKNYIIGDISVKNILVNERSLVSLIDTDSFQVTDPNKNLVYRCSVGSEGFTPPELIGQTLSQLTQNRYHDRFRLAVIIHYLLFGSHPFMGKWTGSGNPPGQNDAISQGHWPYGINSLLKPSPNTIPLNVLHPKLGQCFTKCFNDGHQSPTSRPSPEDWVDALEVAINDLVVCSKNPNHIYSQHFRHCYWCDRAKALSVDIFPAVKNPIAPQKISITPPPPPPVTIQQLQSQNQSLNQQLAQANTQLSTLQSNNQSLNQQLAQVNQKVSTLQSDNQSLNQQLATVSQNSHHTSQLSQQVQRLEIIKKIAITSTIISTIAATAFGGLSFLQYQERNQLIRQIEQIRRQNNLPSGRWDLSSNISNNCPSLHPDQGFIADYWRCLSYSLDKELENLGKIIKDEKPLVSRDLDELINKMQENTETSINELNQRISNLAAIKTDLENQNNSQQNRINELVNQNNSQQNRINELVNQNNSQQNRINGLVNQNNSQQNRINELVNQNQSLQNRIKELEGATTPPI</sequence>
<dbReference type="PANTHER" id="PTHR24348:SF22">
    <property type="entry name" value="NON-SPECIFIC SERINE_THREONINE PROTEIN KINASE"/>
    <property type="match status" value="1"/>
</dbReference>
<keyword evidence="9" id="KW-1185">Reference proteome</keyword>
<accession>A0ABR8EAU9</accession>
<dbReference type="InterPro" id="IPR000719">
    <property type="entry name" value="Prot_kinase_dom"/>
</dbReference>
<keyword evidence="1" id="KW-0808">Transferase</keyword>
<evidence type="ECO:0008006" key="10">
    <source>
        <dbReference type="Google" id="ProtNLM"/>
    </source>
</evidence>
<keyword evidence="2" id="KW-0547">Nucleotide-binding</keyword>
<evidence type="ECO:0000259" key="7">
    <source>
        <dbReference type="PROSITE" id="PS50909"/>
    </source>
</evidence>
<dbReference type="Proteomes" id="UP000641954">
    <property type="component" value="Unassembled WGS sequence"/>
</dbReference>
<feature type="coiled-coil region" evidence="5">
    <location>
        <begin position="556"/>
        <end position="646"/>
    </location>
</feature>
<evidence type="ECO:0000256" key="2">
    <source>
        <dbReference type="ARBA" id="ARBA00022741"/>
    </source>
</evidence>
<feature type="domain" description="GAT" evidence="7">
    <location>
        <begin position="519"/>
        <end position="648"/>
    </location>
</feature>
<protein>
    <recommendedName>
        <fullName evidence="10">Protein kinase domain-containing protein</fullName>
    </recommendedName>
</protein>
<dbReference type="SUPFAM" id="SSF56112">
    <property type="entry name" value="Protein kinase-like (PK-like)"/>
    <property type="match status" value="1"/>
</dbReference>
<dbReference type="PROSITE" id="PS50011">
    <property type="entry name" value="PROTEIN_KINASE_DOM"/>
    <property type="match status" value="1"/>
</dbReference>